<evidence type="ECO:0000256" key="9">
    <source>
        <dbReference type="ARBA" id="ARBA00023136"/>
    </source>
</evidence>
<proteinExistence type="inferred from homology"/>
<dbReference type="SUPFAM" id="SSF81321">
    <property type="entry name" value="Family A G protein-coupled receptor-like"/>
    <property type="match status" value="1"/>
</dbReference>
<evidence type="ECO:0000256" key="1">
    <source>
        <dbReference type="ARBA" id="ARBA00004141"/>
    </source>
</evidence>
<keyword evidence="7 17" id="KW-1133">Transmembrane helix</keyword>
<evidence type="ECO:0000256" key="14">
    <source>
        <dbReference type="ARBA" id="ARBA00023224"/>
    </source>
</evidence>
<dbReference type="InterPro" id="IPR000276">
    <property type="entry name" value="GPCR_Rhodpsn"/>
</dbReference>
<dbReference type="PRINTS" id="PR00241">
    <property type="entry name" value="ANGIOTENSINR"/>
</dbReference>
<feature type="transmembrane region" description="Helical" evidence="17">
    <location>
        <begin position="359"/>
        <end position="387"/>
    </location>
</feature>
<reference evidence="19" key="1">
    <citation type="submission" date="2023-07" db="EMBL/GenBank/DDBJ databases">
        <authorList>
            <person name="Stuckert A."/>
        </authorList>
    </citation>
    <scope>NUCLEOTIDE SEQUENCE</scope>
</reference>
<dbReference type="InterPro" id="IPR000248">
    <property type="entry name" value="ATII_rcpt"/>
</dbReference>
<feature type="domain" description="G-protein coupled receptors family 1 profile" evidence="18">
    <location>
        <begin position="211"/>
        <end position="473"/>
    </location>
</feature>
<comment type="caution">
    <text evidence="19">The sequence shown here is derived from an EMBL/GenBank/DDBJ whole genome shotgun (WGS) entry which is preliminary data.</text>
</comment>
<evidence type="ECO:0000256" key="17">
    <source>
        <dbReference type="SAM" id="Phobius"/>
    </source>
</evidence>
<comment type="subcellular location">
    <subcellularLocation>
        <location evidence="2">Cell membrane</location>
    </subcellularLocation>
    <subcellularLocation>
        <location evidence="1">Membrane</location>
        <topology evidence="1">Multi-pass membrane protein</topology>
    </subcellularLocation>
</comment>
<keyword evidence="10" id="KW-1015">Disulfide bond</keyword>
<gene>
    <name evidence="19" type="ORF">RIMI_LOCUS16970397</name>
</gene>
<feature type="transmembrane region" description="Helical" evidence="17">
    <location>
        <begin position="199"/>
        <end position="220"/>
    </location>
</feature>
<accession>A0ABN9M7T0</accession>
<evidence type="ECO:0000256" key="10">
    <source>
        <dbReference type="ARBA" id="ARBA00023157"/>
    </source>
</evidence>
<evidence type="ECO:0000256" key="12">
    <source>
        <dbReference type="ARBA" id="ARBA00023180"/>
    </source>
</evidence>
<feature type="transmembrane region" description="Helical" evidence="17">
    <location>
        <begin position="232"/>
        <end position="251"/>
    </location>
</feature>
<dbReference type="Pfam" id="PF00001">
    <property type="entry name" value="7tm_1"/>
    <property type="match status" value="1"/>
</dbReference>
<keyword evidence="4" id="KW-1003">Cell membrane</keyword>
<keyword evidence="8 15" id="KW-0297">G-protein coupled receptor</keyword>
<dbReference type="PROSITE" id="PS00237">
    <property type="entry name" value="G_PROTEIN_RECEP_F1_1"/>
    <property type="match status" value="1"/>
</dbReference>
<evidence type="ECO:0000313" key="20">
    <source>
        <dbReference type="Proteomes" id="UP001176940"/>
    </source>
</evidence>
<dbReference type="Gene3D" id="1.20.1070.10">
    <property type="entry name" value="Rhodopsin 7-helix transmembrane proteins"/>
    <property type="match status" value="1"/>
</dbReference>
<feature type="compositionally biased region" description="Basic and acidic residues" evidence="16">
    <location>
        <begin position="113"/>
        <end position="125"/>
    </location>
</feature>
<keyword evidence="9 17" id="KW-0472">Membrane</keyword>
<evidence type="ECO:0000259" key="18">
    <source>
        <dbReference type="PROSITE" id="PS50262"/>
    </source>
</evidence>
<dbReference type="PRINTS" id="PR00237">
    <property type="entry name" value="GPCRRHODOPSN"/>
</dbReference>
<keyword evidence="14 15" id="KW-0807">Transducer</keyword>
<dbReference type="Proteomes" id="UP001176940">
    <property type="component" value="Unassembled WGS sequence"/>
</dbReference>
<evidence type="ECO:0000256" key="15">
    <source>
        <dbReference type="RuleBase" id="RU000688"/>
    </source>
</evidence>
<dbReference type="CDD" id="cd15190">
    <property type="entry name" value="7tmA_Apelin_R"/>
    <property type="match status" value="1"/>
</dbReference>
<feature type="compositionally biased region" description="Basic residues" evidence="16">
    <location>
        <begin position="103"/>
        <end position="112"/>
    </location>
</feature>
<evidence type="ECO:0000256" key="16">
    <source>
        <dbReference type="SAM" id="MobiDB-lite"/>
    </source>
</evidence>
<protein>
    <recommendedName>
        <fullName evidence="18">G-protein coupled receptors family 1 profile domain-containing protein</fullName>
    </recommendedName>
</protein>
<keyword evidence="20" id="KW-1185">Reference proteome</keyword>
<evidence type="ECO:0000256" key="5">
    <source>
        <dbReference type="ARBA" id="ARBA00022657"/>
    </source>
</evidence>
<keyword evidence="11 15" id="KW-0675">Receptor</keyword>
<organism evidence="19 20">
    <name type="scientific">Ranitomeya imitator</name>
    <name type="common">mimic poison frog</name>
    <dbReference type="NCBI Taxonomy" id="111125"/>
    <lineage>
        <taxon>Eukaryota</taxon>
        <taxon>Metazoa</taxon>
        <taxon>Chordata</taxon>
        <taxon>Craniata</taxon>
        <taxon>Vertebrata</taxon>
        <taxon>Euteleostomi</taxon>
        <taxon>Amphibia</taxon>
        <taxon>Batrachia</taxon>
        <taxon>Anura</taxon>
        <taxon>Neobatrachia</taxon>
        <taxon>Hyloidea</taxon>
        <taxon>Dendrobatidae</taxon>
        <taxon>Dendrobatinae</taxon>
        <taxon>Ranitomeya</taxon>
    </lineage>
</organism>
<evidence type="ECO:0000256" key="2">
    <source>
        <dbReference type="ARBA" id="ARBA00004236"/>
    </source>
</evidence>
<dbReference type="EMBL" id="CAUEEQ010048468">
    <property type="protein sequence ID" value="CAJ0959773.1"/>
    <property type="molecule type" value="Genomic_DNA"/>
</dbReference>
<keyword evidence="13" id="KW-0306">Gastrulation</keyword>
<evidence type="ECO:0000256" key="7">
    <source>
        <dbReference type="ARBA" id="ARBA00022989"/>
    </source>
</evidence>
<name>A0ABN9M7T0_9NEOB</name>
<keyword evidence="5" id="KW-0037">Angiogenesis</keyword>
<feature type="region of interest" description="Disordered" evidence="16">
    <location>
        <begin position="561"/>
        <end position="586"/>
    </location>
</feature>
<dbReference type="PROSITE" id="PS50262">
    <property type="entry name" value="G_PROTEIN_RECEP_F1_2"/>
    <property type="match status" value="1"/>
</dbReference>
<evidence type="ECO:0000256" key="6">
    <source>
        <dbReference type="ARBA" id="ARBA00022692"/>
    </source>
</evidence>
<evidence type="ECO:0000313" key="19">
    <source>
        <dbReference type="EMBL" id="CAJ0959773.1"/>
    </source>
</evidence>
<feature type="transmembrane region" description="Helical" evidence="17">
    <location>
        <begin position="271"/>
        <end position="290"/>
    </location>
</feature>
<evidence type="ECO:0000256" key="4">
    <source>
        <dbReference type="ARBA" id="ARBA00022475"/>
    </source>
</evidence>
<evidence type="ECO:0000256" key="3">
    <source>
        <dbReference type="ARBA" id="ARBA00022473"/>
    </source>
</evidence>
<evidence type="ECO:0000256" key="13">
    <source>
        <dbReference type="ARBA" id="ARBA00023218"/>
    </source>
</evidence>
<feature type="region of interest" description="Disordered" evidence="16">
    <location>
        <begin position="97"/>
        <end position="151"/>
    </location>
</feature>
<dbReference type="InterPro" id="IPR050119">
    <property type="entry name" value="CCR1-9-like"/>
</dbReference>
<dbReference type="PANTHER" id="PTHR10489">
    <property type="entry name" value="CELL ADHESION MOLECULE"/>
    <property type="match status" value="1"/>
</dbReference>
<feature type="transmembrane region" description="Helical" evidence="17">
    <location>
        <begin position="311"/>
        <end position="331"/>
    </location>
</feature>
<feature type="transmembrane region" description="Helical" evidence="17">
    <location>
        <begin position="408"/>
        <end position="426"/>
    </location>
</feature>
<dbReference type="InterPro" id="IPR017452">
    <property type="entry name" value="GPCR_Rhodpsn_7TM"/>
</dbReference>
<keyword evidence="6 15" id="KW-0812">Transmembrane</keyword>
<dbReference type="PANTHER" id="PTHR10489:SF953">
    <property type="entry name" value="APELIN RECEPTOR"/>
    <property type="match status" value="1"/>
</dbReference>
<keyword evidence="12" id="KW-0325">Glycoprotein</keyword>
<feature type="region of interest" description="Disordered" evidence="16">
    <location>
        <begin position="1"/>
        <end position="30"/>
    </location>
</feature>
<feature type="compositionally biased region" description="Basic and acidic residues" evidence="16">
    <location>
        <begin position="561"/>
        <end position="578"/>
    </location>
</feature>
<evidence type="ECO:0000256" key="11">
    <source>
        <dbReference type="ARBA" id="ARBA00023170"/>
    </source>
</evidence>
<evidence type="ECO:0000256" key="8">
    <source>
        <dbReference type="ARBA" id="ARBA00023040"/>
    </source>
</evidence>
<sequence length="594" mass="66881">MHSSDRSARGASVTASIRGANGGTAGTGNLLLVDTREHELHTTRTELLRAEGPVVTSSSCDQEAELINGERPMIVMTSPQDLQLVLSDQVSAADLMCVPENRRGKKRSKSAKKMQEKCTKNAAEPHKKRNKSAEQRQSTTRSPQLPEVYNPSKALSSTMQNHTDIANDYNYDYNYDYTNDSDSLCTETDWDLSYSLLPVFYMLVFVLGLSGNGVVIFTVWKAKPKRRSADTYIGNLALADLAFVVTLPLWATYTALGFHWPFGSALCKISSYLVLLNMFASVFCLTCLSFDRYLAIVHSLSSANLRSRSTMIISLTVIWLLSGLLALPSLILRDTRVENNHTLCDLDFSGVSSKQNEKIWVGGLSIMTTVPGFLLPLLLMTIFYCFIGCKVTMHFQNLKKEEQKKKRLLKIITTLVVVFAICWLPFHIVKTIHFLDLMGYLNLSCTAQNLIVSLHPYATCLAYINSCLNPFLYAFFDLRFRSQCFFFFGLSKTLHGQISNTSSSLSAQTQKSEIHSLATKRTLLERRNEWRLQHQMQRTALNCSAVSCTVRVVPNRHTGDTRMPHMCHTDVPREHTDTDNSGPDFSRYRNYLDV</sequence>
<comment type="similarity">
    <text evidence="15">Belongs to the G-protein coupled receptor 1 family.</text>
</comment>
<keyword evidence="3" id="KW-0217">Developmental protein</keyword>